<dbReference type="PANTHER" id="PTHR33281:SF19">
    <property type="entry name" value="VOLTAGE-DEPENDENT ANION CHANNEL-FORMING PROTEIN YNEE"/>
    <property type="match status" value="1"/>
</dbReference>
<keyword evidence="4 9" id="KW-0812">Transmembrane</keyword>
<reference evidence="10 11" key="1">
    <citation type="submission" date="2019-02" db="EMBL/GenBank/DDBJ databases">
        <title>Deep-cultivation of Planctomycetes and their phenomic and genomic characterization uncovers novel biology.</title>
        <authorList>
            <person name="Wiegand S."/>
            <person name="Jogler M."/>
            <person name="Boedeker C."/>
            <person name="Pinto D."/>
            <person name="Vollmers J."/>
            <person name="Rivas-Marin E."/>
            <person name="Kohn T."/>
            <person name="Peeters S.H."/>
            <person name="Heuer A."/>
            <person name="Rast P."/>
            <person name="Oberbeckmann S."/>
            <person name="Bunk B."/>
            <person name="Jeske O."/>
            <person name="Meyerdierks A."/>
            <person name="Storesund J.E."/>
            <person name="Kallscheuer N."/>
            <person name="Luecker S."/>
            <person name="Lage O.M."/>
            <person name="Pohl T."/>
            <person name="Merkel B.J."/>
            <person name="Hornburger P."/>
            <person name="Mueller R.-W."/>
            <person name="Bruemmer F."/>
            <person name="Labrenz M."/>
            <person name="Spormann A.M."/>
            <person name="Op den Camp H."/>
            <person name="Overmann J."/>
            <person name="Amann R."/>
            <person name="Jetten M.S.M."/>
            <person name="Mascher T."/>
            <person name="Medema M.H."/>
            <person name="Devos D.P."/>
            <person name="Kaster A.-K."/>
            <person name="Ovreas L."/>
            <person name="Rohde M."/>
            <person name="Galperin M.Y."/>
            <person name="Jogler C."/>
        </authorList>
    </citation>
    <scope>NUCLEOTIDE SEQUENCE [LARGE SCALE GENOMIC DNA]</scope>
    <source>
        <strain evidence="10 11">Pan153</strain>
    </source>
</reference>
<keyword evidence="2" id="KW-0813">Transport</keyword>
<evidence type="ECO:0000256" key="2">
    <source>
        <dbReference type="ARBA" id="ARBA00022448"/>
    </source>
</evidence>
<feature type="transmembrane region" description="Helical" evidence="9">
    <location>
        <begin position="24"/>
        <end position="45"/>
    </location>
</feature>
<dbReference type="GO" id="GO:0005886">
    <property type="term" value="C:plasma membrane"/>
    <property type="evidence" value="ECO:0007669"/>
    <property type="project" value="UniProtKB-SubCell"/>
</dbReference>
<keyword evidence="6" id="KW-0406">Ion transport</keyword>
<proteinExistence type="inferred from homology"/>
<dbReference type="RefSeq" id="WP_145457957.1">
    <property type="nucleotide sequence ID" value="NZ_CP036317.1"/>
</dbReference>
<feature type="transmembrane region" description="Helical" evidence="9">
    <location>
        <begin position="51"/>
        <end position="73"/>
    </location>
</feature>
<evidence type="ECO:0000313" key="11">
    <source>
        <dbReference type="Proteomes" id="UP000320839"/>
    </source>
</evidence>
<name>A0A518FUH8_9PLAN</name>
<evidence type="ECO:0000256" key="9">
    <source>
        <dbReference type="SAM" id="Phobius"/>
    </source>
</evidence>
<keyword evidence="5 9" id="KW-1133">Transmembrane helix</keyword>
<evidence type="ECO:0000256" key="5">
    <source>
        <dbReference type="ARBA" id="ARBA00022989"/>
    </source>
</evidence>
<dbReference type="OrthoDB" id="445589at2"/>
<comment type="subcellular location">
    <subcellularLocation>
        <location evidence="1">Cell membrane</location>
        <topology evidence="1">Multi-pass membrane protein</topology>
    </subcellularLocation>
</comment>
<evidence type="ECO:0000313" key="10">
    <source>
        <dbReference type="EMBL" id="QDV19994.1"/>
    </source>
</evidence>
<evidence type="ECO:0000256" key="3">
    <source>
        <dbReference type="ARBA" id="ARBA00022475"/>
    </source>
</evidence>
<organism evidence="10 11">
    <name type="scientific">Gimesia panareensis</name>
    <dbReference type="NCBI Taxonomy" id="2527978"/>
    <lineage>
        <taxon>Bacteria</taxon>
        <taxon>Pseudomonadati</taxon>
        <taxon>Planctomycetota</taxon>
        <taxon>Planctomycetia</taxon>
        <taxon>Planctomycetales</taxon>
        <taxon>Planctomycetaceae</taxon>
        <taxon>Gimesia</taxon>
    </lineage>
</organism>
<keyword evidence="3" id="KW-1003">Cell membrane</keyword>
<sequence>MISSDRNNFWKDAFTLNGSVTPRVIPYVLAFSLIALGICVFAWFVERLFESRIGIILAPYEFAGVALGLLLVLRTNAGYDRWWEARVLWGGIVNQTRNLVISSLTYGPQDSQWREQVVRWTAVFPHIARCSLRGQPPSKEVVALVGEEVAKQIETSSHMPGYVAWRLGLLLEEGCQKFGMDRFAFRQIDEQRARLIDHIGGCERILKTPLPIVYAIKIRRFITLYLLALPLALLHQTESVWAILLIPTEVALVAYPLISLDQIGVELQNPFADRNLSHLPLDDISNTIENNVQGFLQLSEEQTSALPDSQVD</sequence>
<keyword evidence="7 9" id="KW-0472">Membrane</keyword>
<dbReference type="EMBL" id="CP036317">
    <property type="protein sequence ID" value="QDV19994.1"/>
    <property type="molecule type" value="Genomic_DNA"/>
</dbReference>
<evidence type="ECO:0000256" key="6">
    <source>
        <dbReference type="ARBA" id="ARBA00023065"/>
    </source>
</evidence>
<gene>
    <name evidence="10" type="ORF">Pan153_46630</name>
</gene>
<dbReference type="GO" id="GO:0005254">
    <property type="term" value="F:chloride channel activity"/>
    <property type="evidence" value="ECO:0007669"/>
    <property type="project" value="InterPro"/>
</dbReference>
<dbReference type="PANTHER" id="PTHR33281">
    <property type="entry name" value="UPF0187 PROTEIN YNEE"/>
    <property type="match status" value="1"/>
</dbReference>
<evidence type="ECO:0000256" key="7">
    <source>
        <dbReference type="ARBA" id="ARBA00023136"/>
    </source>
</evidence>
<protein>
    <submittedName>
        <fullName evidence="10">Bestrophin, RFP-TM, chloride channel</fullName>
    </submittedName>
</protein>
<evidence type="ECO:0000256" key="1">
    <source>
        <dbReference type="ARBA" id="ARBA00004651"/>
    </source>
</evidence>
<dbReference type="Pfam" id="PF25539">
    <property type="entry name" value="Bestrophin_2"/>
    <property type="match status" value="1"/>
</dbReference>
<accession>A0A518FUH8</accession>
<dbReference type="AlphaFoldDB" id="A0A518FUH8"/>
<dbReference type="InterPro" id="IPR044669">
    <property type="entry name" value="YneE/VCCN1/2-like"/>
</dbReference>
<evidence type="ECO:0000256" key="8">
    <source>
        <dbReference type="ARBA" id="ARBA00034708"/>
    </source>
</evidence>
<evidence type="ECO:0000256" key="4">
    <source>
        <dbReference type="ARBA" id="ARBA00022692"/>
    </source>
</evidence>
<comment type="similarity">
    <text evidence="8">Belongs to the anion channel-forming bestrophin (TC 1.A.46) family.</text>
</comment>
<dbReference type="Proteomes" id="UP000320839">
    <property type="component" value="Chromosome"/>
</dbReference>